<dbReference type="PANTHER" id="PTHR12729">
    <property type="entry name" value="TRNA(HIS) GUANYLYLTRANSFERASE-RELATED"/>
    <property type="match status" value="1"/>
</dbReference>
<dbReference type="PANTHER" id="PTHR12729:SF6">
    <property type="entry name" value="TRNA(HIS) GUANYLYLTRANSFERASE-RELATED"/>
    <property type="match status" value="1"/>
</dbReference>
<evidence type="ECO:0000313" key="2">
    <source>
        <dbReference type="EMBL" id="MCD9641757.1"/>
    </source>
</evidence>
<dbReference type="InterPro" id="IPR025845">
    <property type="entry name" value="Thg1_C_dom"/>
</dbReference>
<accession>A0ABS8V5V3</accession>
<feature type="domain" description="Thg1 C-terminal" evidence="1">
    <location>
        <begin position="8"/>
        <end position="53"/>
    </location>
</feature>
<protein>
    <recommendedName>
        <fullName evidence="1">Thg1 C-terminal domain-containing protein</fullName>
    </recommendedName>
</protein>
<feature type="non-terminal residue" evidence="2">
    <location>
        <position position="1"/>
    </location>
</feature>
<dbReference type="Gene3D" id="3.30.70.3000">
    <property type="match status" value="1"/>
</dbReference>
<gene>
    <name evidence="2" type="ORF">HAX54_028190</name>
</gene>
<dbReference type="Proteomes" id="UP000823775">
    <property type="component" value="Unassembled WGS sequence"/>
</dbReference>
<evidence type="ECO:0000259" key="1">
    <source>
        <dbReference type="Pfam" id="PF14413"/>
    </source>
</evidence>
<name>A0ABS8V5V3_DATST</name>
<proteinExistence type="predicted"/>
<sequence>NSLAACSGEVSGTQTQEKNELLAKFGVDYNSLPIMFRMGSSVFRDRDESTGNDRVAVEHCNIIETSFWKEHPRILDEEEPLLTILRPHNNKMIRLS</sequence>
<reference evidence="2 3" key="1">
    <citation type="journal article" date="2021" name="BMC Genomics">
        <title>Datura genome reveals duplications of psychoactive alkaloid biosynthetic genes and high mutation rate following tissue culture.</title>
        <authorList>
            <person name="Rajewski A."/>
            <person name="Carter-House D."/>
            <person name="Stajich J."/>
            <person name="Litt A."/>
        </authorList>
    </citation>
    <scope>NUCLEOTIDE SEQUENCE [LARGE SCALE GENOMIC DNA]</scope>
    <source>
        <strain evidence="2">AR-01</strain>
    </source>
</reference>
<dbReference type="Pfam" id="PF14413">
    <property type="entry name" value="Thg1C"/>
    <property type="match status" value="1"/>
</dbReference>
<dbReference type="InterPro" id="IPR007537">
    <property type="entry name" value="tRNAHis_GuaTrfase_Thg1"/>
</dbReference>
<comment type="caution">
    <text evidence="2">The sequence shown here is derived from an EMBL/GenBank/DDBJ whole genome shotgun (WGS) entry which is preliminary data.</text>
</comment>
<evidence type="ECO:0000313" key="3">
    <source>
        <dbReference type="Proteomes" id="UP000823775"/>
    </source>
</evidence>
<dbReference type="InterPro" id="IPR038469">
    <property type="entry name" value="tRNAHis_GuaTrfase_Thg1_sf"/>
</dbReference>
<keyword evidence="3" id="KW-1185">Reference proteome</keyword>
<organism evidence="2 3">
    <name type="scientific">Datura stramonium</name>
    <name type="common">Jimsonweed</name>
    <name type="synonym">Common thornapple</name>
    <dbReference type="NCBI Taxonomy" id="4076"/>
    <lineage>
        <taxon>Eukaryota</taxon>
        <taxon>Viridiplantae</taxon>
        <taxon>Streptophyta</taxon>
        <taxon>Embryophyta</taxon>
        <taxon>Tracheophyta</taxon>
        <taxon>Spermatophyta</taxon>
        <taxon>Magnoliopsida</taxon>
        <taxon>eudicotyledons</taxon>
        <taxon>Gunneridae</taxon>
        <taxon>Pentapetalae</taxon>
        <taxon>asterids</taxon>
        <taxon>lamiids</taxon>
        <taxon>Solanales</taxon>
        <taxon>Solanaceae</taxon>
        <taxon>Solanoideae</taxon>
        <taxon>Datureae</taxon>
        <taxon>Datura</taxon>
    </lineage>
</organism>
<dbReference type="EMBL" id="JACEIK010003450">
    <property type="protein sequence ID" value="MCD9641757.1"/>
    <property type="molecule type" value="Genomic_DNA"/>
</dbReference>